<keyword evidence="1" id="KW-0175">Coiled coil</keyword>
<keyword evidence="4" id="KW-1185">Reference proteome</keyword>
<evidence type="ECO:0008006" key="5">
    <source>
        <dbReference type="Google" id="ProtNLM"/>
    </source>
</evidence>
<evidence type="ECO:0000313" key="3">
    <source>
        <dbReference type="EMBL" id="KAF9471040.1"/>
    </source>
</evidence>
<protein>
    <recommendedName>
        <fullName evidence="5">EF-hand domain-containing protein</fullName>
    </recommendedName>
</protein>
<accession>A0A9P6CRE0</accession>
<feature type="coiled-coil region" evidence="1">
    <location>
        <begin position="1315"/>
        <end position="1349"/>
    </location>
</feature>
<dbReference type="Proteomes" id="UP000807469">
    <property type="component" value="Unassembled WGS sequence"/>
</dbReference>
<comment type="caution">
    <text evidence="3">The sequence shown here is derived from an EMBL/GenBank/DDBJ whole genome shotgun (WGS) entry which is preliminary data.</text>
</comment>
<evidence type="ECO:0000313" key="4">
    <source>
        <dbReference type="Proteomes" id="UP000807469"/>
    </source>
</evidence>
<evidence type="ECO:0000256" key="2">
    <source>
        <dbReference type="SAM" id="MobiDB-lite"/>
    </source>
</evidence>
<feature type="region of interest" description="Disordered" evidence="2">
    <location>
        <begin position="1380"/>
        <end position="1416"/>
    </location>
</feature>
<evidence type="ECO:0000256" key="1">
    <source>
        <dbReference type="SAM" id="Coils"/>
    </source>
</evidence>
<dbReference type="OrthoDB" id="2122982at2759"/>
<organism evidence="3 4">
    <name type="scientific">Pholiota conissans</name>
    <dbReference type="NCBI Taxonomy" id="109636"/>
    <lineage>
        <taxon>Eukaryota</taxon>
        <taxon>Fungi</taxon>
        <taxon>Dikarya</taxon>
        <taxon>Basidiomycota</taxon>
        <taxon>Agaricomycotina</taxon>
        <taxon>Agaricomycetes</taxon>
        <taxon>Agaricomycetidae</taxon>
        <taxon>Agaricales</taxon>
        <taxon>Agaricineae</taxon>
        <taxon>Strophariaceae</taxon>
        <taxon>Pholiota</taxon>
    </lineage>
</organism>
<sequence>MEGFLLTVDTSDSNTDGTYKIFERSAADLAQEQLWDQLLSLYSDNEKNLKARSAALGASRDRKDDNSMGEKLDNLLDGFMNGANAVLEELTFLGNAHPALAVAIFAFHEVVKLDIARRDNNKKVLVVVLQMQSMLGPMFQLRNLDHTSMPEAEKQFHEGRLKEIVDVITRDIKVCRSDLTHFMNQKFVYKLVLAKGYEKKFASHIETFALRRSELQSVISEYIAIGVSSANIAIGQVGEKIDSMDIKVDKIISVLFRHLDTPRERDVFNFMGLNGGPETCVNDLDLLPKLVSKAGESPKTGKVTVSDQAELRELQKALSEALKEDLDKTLEKHYSRFEKALQVQSNNLKQMSAHLEDQGVLMQTHTSKLGKILDTVTTIMVLEEGKFRTKSVKLKDPEIQRVWNQMNLTTSTVKAKVFVLTFRDHIRVDNSTINTPIQGPALLPGDMNSLTVRSLNASSAQDDSEWVLEYIDVAYVQPIVEAMDEDGSGFISVKEANNFALARPKDLSLLHWIAYWAAGWHLNLVEYQKELYSILVQMHAAASSIHFANRAYVDDFLDHLVMRRIEALLRSIKGLPDISKRDPHLVTVANYVSSWQLERLRMNLGDMGFVIESSFVATTISGSSRVETWIMPLLLLLLRRHLEVIQLAKTVVLDQTEFEAHVTSLTSIFVLFDERMENLKAKFQQLHRDVDAQFNSFSYGMFYAAFKKTEFDASLNNVLGMKADEYTSDKNVYPHFTSPPNLSVLSKPPGRHLELEDIDIYASEPRPLDHFPHPIEGAWFAWFEESIYRLRPTLCFISPVVDGKIAAKGESFFGAIDITGVVKPGDADASTMPVEITFFPRNLEFRPIVCRGTFDPVRDSISGSFIWKPDEEPSANVVVTNDAETAADGNLNSKEIDIAAQASESNQASGIGGELDVIVEHDKVEGELNIPDIPPQGQQTLVNPENSISEAPADRLNETDKSVTVEIPAEGAAVTENVTPQDTEQRLFFLVRTPPHLFRFRYLLDGPGPVPCWVVWPLARKRWVFAIEAVLYETRFRMNSRKAFEATLTERRQWLYHSIRYDLTDSNITPAWTQFDPLTDEEWEVYDTLFSTVHPTMARRYEEMSHYMARRQTYIVGRIFCDNCQKHIAFRSYLCIICLRDDLSDGVDLCVNCFSKSNTVRSGTMLHNISHPLLRSKHRVRNFERGVIIPEARLIAERSKKMFKDLEEMKEEQNKHAGKSIKGKGSRKSRSGQAVAKAIENTPEISLILCACCKKPISLPCWVCVACSPLTFICDLCDKRNTPILDIGRHHSVRYHHLLRIHDSVEVKPARLKKGTEVEQRLEELNINISALEEKVNAQIDEAKEIKTVIEDVAKSVGLNDYEFAPTESVLNDFEEALAHEEGTLDTGEGKIRLLDEEKDEPSKDNSDEKPEKSSRVLMDLRERLNALEDKVEIISQTLSSPVQDDRHTAIVSKVDALEVKIDQQFGLLLSLVQNLVSPSHTLQSDSSS</sequence>
<name>A0A9P6CRE0_9AGAR</name>
<dbReference type="EMBL" id="MU155774">
    <property type="protein sequence ID" value="KAF9471040.1"/>
    <property type="molecule type" value="Genomic_DNA"/>
</dbReference>
<reference evidence="3" key="1">
    <citation type="submission" date="2020-11" db="EMBL/GenBank/DDBJ databases">
        <authorList>
            <consortium name="DOE Joint Genome Institute"/>
            <person name="Ahrendt S."/>
            <person name="Riley R."/>
            <person name="Andreopoulos W."/>
            <person name="Labutti K."/>
            <person name="Pangilinan J."/>
            <person name="Ruiz-Duenas F.J."/>
            <person name="Barrasa J.M."/>
            <person name="Sanchez-Garcia M."/>
            <person name="Camarero S."/>
            <person name="Miyauchi S."/>
            <person name="Serrano A."/>
            <person name="Linde D."/>
            <person name="Babiker R."/>
            <person name="Drula E."/>
            <person name="Ayuso-Fernandez I."/>
            <person name="Pacheco R."/>
            <person name="Padilla G."/>
            <person name="Ferreira P."/>
            <person name="Barriuso J."/>
            <person name="Kellner H."/>
            <person name="Castanera R."/>
            <person name="Alfaro M."/>
            <person name="Ramirez L."/>
            <person name="Pisabarro A.G."/>
            <person name="Kuo A."/>
            <person name="Tritt A."/>
            <person name="Lipzen A."/>
            <person name="He G."/>
            <person name="Yan M."/>
            <person name="Ng V."/>
            <person name="Cullen D."/>
            <person name="Martin F."/>
            <person name="Rosso M.-N."/>
            <person name="Henrissat B."/>
            <person name="Hibbett D."/>
            <person name="Martinez A.T."/>
            <person name="Grigoriev I.V."/>
        </authorList>
    </citation>
    <scope>NUCLEOTIDE SEQUENCE</scope>
    <source>
        <strain evidence="3">CIRM-BRFM 674</strain>
    </source>
</reference>
<proteinExistence type="predicted"/>
<dbReference type="SUPFAM" id="SSF57850">
    <property type="entry name" value="RING/U-box"/>
    <property type="match status" value="1"/>
</dbReference>
<gene>
    <name evidence="3" type="ORF">BDN70DRAFT_998755</name>
</gene>